<comment type="caution">
    <text evidence="5">The sequence shown here is derived from an EMBL/GenBank/DDBJ whole genome shotgun (WGS) entry which is preliminary data.</text>
</comment>
<evidence type="ECO:0000256" key="1">
    <source>
        <dbReference type="ARBA" id="ARBA00008668"/>
    </source>
</evidence>
<dbReference type="Proteomes" id="UP000655225">
    <property type="component" value="Unassembled WGS sequence"/>
</dbReference>
<dbReference type="InterPro" id="IPR001087">
    <property type="entry name" value="GDSL"/>
</dbReference>
<evidence type="ECO:0000313" key="5">
    <source>
        <dbReference type="EMBL" id="KAF8395377.1"/>
    </source>
</evidence>
<keyword evidence="4" id="KW-1133">Transmembrane helix</keyword>
<keyword evidence="2" id="KW-0378">Hydrolase</keyword>
<evidence type="ECO:0000313" key="6">
    <source>
        <dbReference type="Proteomes" id="UP000655225"/>
    </source>
</evidence>
<sequence length="362" mass="39855">MEKQQNLVFFIYFLSFFVLLTGFQVVQCSSHHHHHHHQHRFSSAGISKLFVFGDSYVDTGNNNKTVARSWKEPYGITFPGKPAGRFSDGRVLTDYVASFIGIKSGPVPYVLRNMGTDPLSNGMNFAYGGTGVFNTLTLDPNMTTQIDFLQQLLQDGVYTKDDLNSSMALVSAAGNDYTAYLAKNGTTEGLPAFITSVVNQLALNLKRIHELGIRKVVVTALEPLGCLPQRTASSFYQQCNETDNKAVDLHNLLLQQAVEKLNNESKDAGFVILDIHGAFLSLLKGQGAHPGISKFENPLKPCCVGVTNEFSCGSVDESGVKKYTVCENPELAFFWDDVHPAQEGWFEVYSALQASLSQIHLG</sequence>
<evidence type="ECO:0000256" key="3">
    <source>
        <dbReference type="ARBA" id="ARBA00023098"/>
    </source>
</evidence>
<keyword evidence="3" id="KW-0443">Lipid metabolism</keyword>
<dbReference type="OMA" id="VFTRRIN"/>
<accession>A0A834Z209</accession>
<keyword evidence="4" id="KW-0812">Transmembrane</keyword>
<evidence type="ECO:0000256" key="4">
    <source>
        <dbReference type="SAM" id="Phobius"/>
    </source>
</evidence>
<dbReference type="GO" id="GO:0006629">
    <property type="term" value="P:lipid metabolic process"/>
    <property type="evidence" value="ECO:0007669"/>
    <property type="project" value="UniProtKB-KW"/>
</dbReference>
<gene>
    <name evidence="5" type="ORF">HHK36_019323</name>
</gene>
<proteinExistence type="inferred from homology"/>
<dbReference type="CDD" id="cd01837">
    <property type="entry name" value="SGNH_plant_lipase_like"/>
    <property type="match status" value="1"/>
</dbReference>
<reference evidence="5 6" key="1">
    <citation type="submission" date="2020-04" db="EMBL/GenBank/DDBJ databases">
        <title>Plant Genome Project.</title>
        <authorList>
            <person name="Zhang R.-G."/>
        </authorList>
    </citation>
    <scope>NUCLEOTIDE SEQUENCE [LARGE SCALE GENOMIC DNA]</scope>
    <source>
        <strain evidence="5">YNK0</strain>
        <tissue evidence="5">Leaf</tissue>
    </source>
</reference>
<feature type="transmembrane region" description="Helical" evidence="4">
    <location>
        <begin position="7"/>
        <end position="26"/>
    </location>
</feature>
<dbReference type="InterPro" id="IPR036514">
    <property type="entry name" value="SGNH_hydro_sf"/>
</dbReference>
<dbReference type="OrthoDB" id="1600564at2759"/>
<protein>
    <submittedName>
        <fullName evidence="5">Uncharacterized protein</fullName>
    </submittedName>
</protein>
<evidence type="ECO:0000256" key="2">
    <source>
        <dbReference type="ARBA" id="ARBA00022801"/>
    </source>
</evidence>
<keyword evidence="4" id="KW-0472">Membrane</keyword>
<dbReference type="AlphaFoldDB" id="A0A834Z209"/>
<organism evidence="5 6">
    <name type="scientific">Tetracentron sinense</name>
    <name type="common">Spur-leaf</name>
    <dbReference type="NCBI Taxonomy" id="13715"/>
    <lineage>
        <taxon>Eukaryota</taxon>
        <taxon>Viridiplantae</taxon>
        <taxon>Streptophyta</taxon>
        <taxon>Embryophyta</taxon>
        <taxon>Tracheophyta</taxon>
        <taxon>Spermatophyta</taxon>
        <taxon>Magnoliopsida</taxon>
        <taxon>Trochodendrales</taxon>
        <taxon>Trochodendraceae</taxon>
        <taxon>Tetracentron</taxon>
    </lineage>
</organism>
<dbReference type="Pfam" id="PF00657">
    <property type="entry name" value="Lipase_GDSL"/>
    <property type="match status" value="1"/>
</dbReference>
<dbReference type="EMBL" id="JABCRI010000013">
    <property type="protein sequence ID" value="KAF8395377.1"/>
    <property type="molecule type" value="Genomic_DNA"/>
</dbReference>
<dbReference type="InterPro" id="IPR035669">
    <property type="entry name" value="SGNH_plant_lipase-like"/>
</dbReference>
<dbReference type="Gene3D" id="3.40.50.1110">
    <property type="entry name" value="SGNH hydrolase"/>
    <property type="match status" value="1"/>
</dbReference>
<comment type="similarity">
    <text evidence="1">Belongs to the 'GDSL' lipolytic enzyme family.</text>
</comment>
<dbReference type="PANTHER" id="PTHR46020">
    <property type="entry name" value="OSJNBB0059K02.9 PROTEIN"/>
    <property type="match status" value="1"/>
</dbReference>
<dbReference type="PANTHER" id="PTHR46020:SF4">
    <property type="entry name" value="OS04G0650200 PROTEIN"/>
    <property type="match status" value="1"/>
</dbReference>
<keyword evidence="6" id="KW-1185">Reference proteome</keyword>
<dbReference type="SUPFAM" id="SSF52266">
    <property type="entry name" value="SGNH hydrolase"/>
    <property type="match status" value="1"/>
</dbReference>
<dbReference type="GO" id="GO:0016788">
    <property type="term" value="F:hydrolase activity, acting on ester bonds"/>
    <property type="evidence" value="ECO:0007669"/>
    <property type="project" value="InterPro"/>
</dbReference>
<name>A0A834Z209_TETSI</name>